<organism evidence="3 4">
    <name type="scientific">Oldenlandia corymbosa var. corymbosa</name>
    <dbReference type="NCBI Taxonomy" id="529605"/>
    <lineage>
        <taxon>Eukaryota</taxon>
        <taxon>Viridiplantae</taxon>
        <taxon>Streptophyta</taxon>
        <taxon>Embryophyta</taxon>
        <taxon>Tracheophyta</taxon>
        <taxon>Spermatophyta</taxon>
        <taxon>Magnoliopsida</taxon>
        <taxon>eudicotyledons</taxon>
        <taxon>Gunneridae</taxon>
        <taxon>Pentapetalae</taxon>
        <taxon>asterids</taxon>
        <taxon>lamiids</taxon>
        <taxon>Gentianales</taxon>
        <taxon>Rubiaceae</taxon>
        <taxon>Rubioideae</taxon>
        <taxon>Spermacoceae</taxon>
        <taxon>Hedyotis-Oldenlandia complex</taxon>
        <taxon>Oldenlandia</taxon>
    </lineage>
</organism>
<accession>A0AAV1EDY7</accession>
<dbReference type="GO" id="GO:0003676">
    <property type="term" value="F:nucleic acid binding"/>
    <property type="evidence" value="ECO:0007669"/>
    <property type="project" value="InterPro"/>
</dbReference>
<evidence type="ECO:0000313" key="3">
    <source>
        <dbReference type="EMBL" id="CAI9117952.1"/>
    </source>
</evidence>
<dbReference type="InterPro" id="IPR029472">
    <property type="entry name" value="Copia-like_N"/>
</dbReference>
<keyword evidence="1" id="KW-0862">Zinc</keyword>
<dbReference type="SUPFAM" id="SSF57756">
    <property type="entry name" value="Retrovirus zinc finger-like domains"/>
    <property type="match status" value="1"/>
</dbReference>
<dbReference type="InterPro" id="IPR001878">
    <property type="entry name" value="Znf_CCHC"/>
</dbReference>
<keyword evidence="1" id="KW-0863">Zinc-finger</keyword>
<dbReference type="GO" id="GO:0008270">
    <property type="term" value="F:zinc ion binding"/>
    <property type="evidence" value="ECO:0007669"/>
    <property type="project" value="UniProtKB-KW"/>
</dbReference>
<dbReference type="PANTHER" id="PTHR36888:SF2">
    <property type="entry name" value="TETRATRICOPEPTIDE REPEAT (TPR)-LIKE SUPERFAMILY PROTEIN"/>
    <property type="match status" value="1"/>
</dbReference>
<dbReference type="AlphaFoldDB" id="A0AAV1EDY7"/>
<name>A0AAV1EDY7_OLDCO</name>
<dbReference type="Pfam" id="PF14244">
    <property type="entry name" value="Retrotran_gag_3"/>
    <property type="match status" value="1"/>
</dbReference>
<evidence type="ECO:0000259" key="2">
    <source>
        <dbReference type="PROSITE" id="PS50158"/>
    </source>
</evidence>
<dbReference type="InterPro" id="IPR011990">
    <property type="entry name" value="TPR-like_helical_dom_sf"/>
</dbReference>
<evidence type="ECO:0000256" key="1">
    <source>
        <dbReference type="PROSITE-ProRule" id="PRU00047"/>
    </source>
</evidence>
<dbReference type="EMBL" id="OX459126">
    <property type="protein sequence ID" value="CAI9117952.1"/>
    <property type="molecule type" value="Genomic_DNA"/>
</dbReference>
<feature type="domain" description="CCHC-type" evidence="2">
    <location>
        <begin position="676"/>
        <end position="689"/>
    </location>
</feature>
<gene>
    <name evidence="3" type="ORF">OLC1_LOCUS23935</name>
</gene>
<protein>
    <submittedName>
        <fullName evidence="3">OLC1v1019444C1</fullName>
    </submittedName>
</protein>
<dbReference type="SUPFAM" id="SSF48452">
    <property type="entry name" value="TPR-like"/>
    <property type="match status" value="1"/>
</dbReference>
<keyword evidence="1" id="KW-0479">Metal-binding</keyword>
<dbReference type="Proteomes" id="UP001161247">
    <property type="component" value="Chromosome 9"/>
</dbReference>
<dbReference type="PANTHER" id="PTHR36888">
    <property type="entry name" value="TETRATRICOPEPTIDE-LIKE HELICAL DOMAIN-CONTAINING PROTEIN-RELATED"/>
    <property type="match status" value="1"/>
</dbReference>
<keyword evidence="4" id="KW-1185">Reference proteome</keyword>
<dbReference type="PROSITE" id="PS50158">
    <property type="entry name" value="ZF_CCHC"/>
    <property type="match status" value="1"/>
</dbReference>
<dbReference type="InterPro" id="IPR036875">
    <property type="entry name" value="Znf_CCHC_sf"/>
</dbReference>
<evidence type="ECO:0000313" key="4">
    <source>
        <dbReference type="Proteomes" id="UP001161247"/>
    </source>
</evidence>
<sequence>MKVCDSDRDPVRVKKKILQVVLFNCSAQHDFLEEFGDESVKDDETKDNASSGCISSTLCCNEERVEGKGMIPDSEASSVNDDSARASGDLEFNQYLVEANSLLKAAKECLLQQGDHETADNYLYKSVGLVLKVKIIRPMSLLAAGQLGNTYLLHQELKLRLSRDLRALIATNNPATIDEWNIDDNLMFRKDKLSSALVNVCNECEELLVTAGRNYKLALSSDGNDMKALYNWALALFFRAQLIADIGPISHCSCYDCFYKVYLAAIDKFDAMMAKSNTYAPDALFRWGTTLQQRSRLRPGNNKEKVKLLQQARRLYEDALNFDYDNIRIYAANRRAGEHIKDFATAFGLSTMTKFVSKIRTKSQRCLKLEKMPLKQVCYESSNKEKHPWRMKIMLKNCCARRGQDFGRAQRDRIFIQSEGVEAKKKKDRDIKMDSSGSRASGTKYRWIGFYTTRACRMGICGPRGARREIHGGIEEYIDQEASIEIQLQVHGLENPSTPLVSVLLNDKNYLIWKGAMLSALEAKLKDGFVTGTLPKPPVNSPRFARWKQANTLVCSWIKSSMSPDIANTFAFIYDARTLWNDIAEQYGTTNLPQLFEIKREIALVRQRDSSVAAYYGRLKQLWDQQVSTSMALPIENSALVAKTIDWKKPGMSITGYRGNVTTGGYQKRDKSKLFCTHCNRPGHIKEECFKLTGIPEWYHEYKNKLQQQQPTGMNNMTTGMNNVSNMVIVGETPLDTTSDNNGDLHMVISGAVQKELEKILNGKGIAGNAGLASMNYAHFDSFADLALMSHKHPVSAFTSVWLPDGSICLVA</sequence>
<proteinExistence type="predicted"/>
<reference evidence="3" key="1">
    <citation type="submission" date="2023-03" db="EMBL/GenBank/DDBJ databases">
        <authorList>
            <person name="Julca I."/>
        </authorList>
    </citation>
    <scope>NUCLEOTIDE SEQUENCE</scope>
</reference>